<dbReference type="InterPro" id="IPR052931">
    <property type="entry name" value="Prophage_regulatory_activator"/>
</dbReference>
<protein>
    <submittedName>
        <fullName evidence="1">Helix-turn-helix transcriptional regulator</fullName>
    </submittedName>
</protein>
<accession>A0ABV9TCD3</accession>
<dbReference type="RefSeq" id="WP_119331172.1">
    <property type="nucleotide sequence ID" value="NZ_JBHSJH010000003.1"/>
</dbReference>
<organism evidence="1 2">
    <name type="scientific">Pseudofrancisella aestuarii</name>
    <dbReference type="NCBI Taxonomy" id="2670347"/>
    <lineage>
        <taxon>Bacteria</taxon>
        <taxon>Pseudomonadati</taxon>
        <taxon>Pseudomonadota</taxon>
        <taxon>Gammaproteobacteria</taxon>
        <taxon>Thiotrichales</taxon>
        <taxon>Francisellaceae</taxon>
        <taxon>Pseudofrancisella</taxon>
    </lineage>
</organism>
<keyword evidence="2" id="KW-1185">Reference proteome</keyword>
<comment type="caution">
    <text evidence="1">The sequence shown here is derived from an EMBL/GenBank/DDBJ whole genome shotgun (WGS) entry which is preliminary data.</text>
</comment>
<dbReference type="InterPro" id="IPR009061">
    <property type="entry name" value="DNA-bd_dom_put_sf"/>
</dbReference>
<dbReference type="PANTHER" id="PTHR36154">
    <property type="entry name" value="DNA-BINDING TRANSCRIPTIONAL ACTIVATOR ALPA"/>
    <property type="match status" value="1"/>
</dbReference>
<name>A0ABV9TCD3_9GAMM</name>
<gene>
    <name evidence="1" type="ORF">ACFPDQ_07095</name>
</gene>
<dbReference type="Gene3D" id="1.10.238.160">
    <property type="match status" value="1"/>
</dbReference>
<dbReference type="SUPFAM" id="SSF46955">
    <property type="entry name" value="Putative DNA-binding domain"/>
    <property type="match status" value="1"/>
</dbReference>
<evidence type="ECO:0000313" key="1">
    <source>
        <dbReference type="EMBL" id="MFC4892815.1"/>
    </source>
</evidence>
<proteinExistence type="predicted"/>
<reference evidence="2" key="1">
    <citation type="journal article" date="2019" name="Int. J. Syst. Evol. Microbiol.">
        <title>The Global Catalogue of Microorganisms (GCM) 10K type strain sequencing project: providing services to taxonomists for standard genome sequencing and annotation.</title>
        <authorList>
            <consortium name="The Broad Institute Genomics Platform"/>
            <consortium name="The Broad Institute Genome Sequencing Center for Infectious Disease"/>
            <person name="Wu L."/>
            <person name="Ma J."/>
        </authorList>
    </citation>
    <scope>NUCLEOTIDE SEQUENCE [LARGE SCALE GENOMIC DNA]</scope>
    <source>
        <strain evidence="2">CGMCC 1.13718</strain>
    </source>
</reference>
<dbReference type="PANTHER" id="PTHR36154:SF1">
    <property type="entry name" value="DNA-BINDING TRANSCRIPTIONAL ACTIVATOR ALPA"/>
    <property type="match status" value="1"/>
</dbReference>
<dbReference type="Pfam" id="PF05930">
    <property type="entry name" value="Phage_AlpA"/>
    <property type="match status" value="1"/>
</dbReference>
<evidence type="ECO:0000313" key="2">
    <source>
        <dbReference type="Proteomes" id="UP001595926"/>
    </source>
</evidence>
<dbReference type="EMBL" id="JBHSJH010000003">
    <property type="protein sequence ID" value="MFC4892815.1"/>
    <property type="molecule type" value="Genomic_DNA"/>
</dbReference>
<dbReference type="Proteomes" id="UP001595926">
    <property type="component" value="Unassembled WGS sequence"/>
</dbReference>
<dbReference type="InterPro" id="IPR010260">
    <property type="entry name" value="AlpA"/>
</dbReference>
<sequence length="66" mass="7514">MGNKYKIMRIGEVIELTGTSESTIWRWVSEGNFVKPIKLTPKTTGWISTEVEAWLDSKIQARNMGV</sequence>